<keyword evidence="2 11" id="KW-0645">Protease</keyword>
<feature type="region of interest" description="Disordered" evidence="12">
    <location>
        <begin position="1"/>
        <end position="23"/>
    </location>
</feature>
<evidence type="ECO:0008006" key="18">
    <source>
        <dbReference type="Google" id="ProtNLM"/>
    </source>
</evidence>
<dbReference type="CDD" id="cd00112">
    <property type="entry name" value="LDLa"/>
    <property type="match status" value="2"/>
</dbReference>
<protein>
    <recommendedName>
        <fullName evidence="18">Transmembrane protease serine 9</fullName>
    </recommendedName>
</protein>
<name>A0AAW1EC09_ZOAVI</name>
<dbReference type="PRINTS" id="PR00722">
    <property type="entry name" value="CHYMOTRYPSIN"/>
</dbReference>
<dbReference type="Pfam" id="PF00057">
    <property type="entry name" value="Ldl_recept_a"/>
    <property type="match status" value="1"/>
</dbReference>
<comment type="subcellular location">
    <subcellularLocation>
        <location evidence="1">Membrane</location>
        <topology evidence="1">Single-pass type II membrane protein</topology>
    </subcellularLocation>
</comment>
<dbReference type="GO" id="GO:0006508">
    <property type="term" value="P:proteolysis"/>
    <property type="evidence" value="ECO:0007669"/>
    <property type="project" value="UniProtKB-KW"/>
</dbReference>
<evidence type="ECO:0000256" key="10">
    <source>
        <dbReference type="PROSITE-ProRule" id="PRU00124"/>
    </source>
</evidence>
<dbReference type="PROSITE" id="PS50068">
    <property type="entry name" value="LDLRA_2"/>
    <property type="match status" value="2"/>
</dbReference>
<dbReference type="Gene3D" id="3.30.70.960">
    <property type="entry name" value="SEA domain"/>
    <property type="match status" value="1"/>
</dbReference>
<dbReference type="InterPro" id="IPR036055">
    <property type="entry name" value="LDL_receptor-like_sf"/>
</dbReference>
<dbReference type="PROSITE" id="PS50240">
    <property type="entry name" value="TRYPSIN_DOM"/>
    <property type="match status" value="2"/>
</dbReference>
<evidence type="ECO:0000256" key="8">
    <source>
        <dbReference type="ARBA" id="ARBA00023136"/>
    </source>
</evidence>
<evidence type="ECO:0000256" key="1">
    <source>
        <dbReference type="ARBA" id="ARBA00004606"/>
    </source>
</evidence>
<keyword evidence="6" id="KW-0735">Signal-anchor</keyword>
<feature type="compositionally biased region" description="Low complexity" evidence="12">
    <location>
        <begin position="12"/>
        <end position="23"/>
    </location>
</feature>
<dbReference type="CDD" id="cd00190">
    <property type="entry name" value="Tryp_SPc"/>
    <property type="match status" value="2"/>
</dbReference>
<dbReference type="EMBL" id="JBCEZU010000434">
    <property type="protein sequence ID" value="KAK9519330.1"/>
    <property type="molecule type" value="Genomic_DNA"/>
</dbReference>
<keyword evidence="17" id="KW-1185">Reference proteome</keyword>
<evidence type="ECO:0000256" key="6">
    <source>
        <dbReference type="ARBA" id="ARBA00022968"/>
    </source>
</evidence>
<keyword evidence="9 10" id="KW-1015">Disulfide bond</keyword>
<dbReference type="GO" id="GO:0004252">
    <property type="term" value="F:serine-type endopeptidase activity"/>
    <property type="evidence" value="ECO:0007669"/>
    <property type="project" value="InterPro"/>
</dbReference>
<proteinExistence type="predicted"/>
<evidence type="ECO:0000256" key="5">
    <source>
        <dbReference type="ARBA" id="ARBA00022825"/>
    </source>
</evidence>
<organism evidence="16 17">
    <name type="scientific">Zoarces viviparus</name>
    <name type="common">Viviparous eelpout</name>
    <name type="synonym">Blennius viviparus</name>
    <dbReference type="NCBI Taxonomy" id="48416"/>
    <lineage>
        <taxon>Eukaryota</taxon>
        <taxon>Metazoa</taxon>
        <taxon>Chordata</taxon>
        <taxon>Craniata</taxon>
        <taxon>Vertebrata</taxon>
        <taxon>Euteleostomi</taxon>
        <taxon>Actinopterygii</taxon>
        <taxon>Neopterygii</taxon>
        <taxon>Teleostei</taxon>
        <taxon>Neoteleostei</taxon>
        <taxon>Acanthomorphata</taxon>
        <taxon>Eupercaria</taxon>
        <taxon>Perciformes</taxon>
        <taxon>Cottioidei</taxon>
        <taxon>Zoarcales</taxon>
        <taxon>Zoarcidae</taxon>
        <taxon>Zoarcinae</taxon>
        <taxon>Zoarces</taxon>
    </lineage>
</organism>
<reference evidence="16 17" key="1">
    <citation type="journal article" date="2024" name="Genome Biol. Evol.">
        <title>Chromosome-level genome assembly of the viviparous eelpout Zoarces viviparus.</title>
        <authorList>
            <person name="Fuhrmann N."/>
            <person name="Brasseur M.V."/>
            <person name="Bakowski C.E."/>
            <person name="Podsiadlowski L."/>
            <person name="Prost S."/>
            <person name="Krehenwinkel H."/>
            <person name="Mayer C."/>
        </authorList>
    </citation>
    <scope>NUCLEOTIDE SEQUENCE [LARGE SCALE GENOMIC DNA]</scope>
    <source>
        <strain evidence="16">NO-MEL_2022_Ind0_liver</strain>
    </source>
</reference>
<keyword evidence="8 13" id="KW-0472">Membrane</keyword>
<dbReference type="InterPro" id="IPR033116">
    <property type="entry name" value="TRYPSIN_SER"/>
</dbReference>
<dbReference type="PROSITE" id="PS00134">
    <property type="entry name" value="TRYPSIN_HIS"/>
    <property type="match status" value="2"/>
</dbReference>
<keyword evidence="3 13" id="KW-0812">Transmembrane</keyword>
<dbReference type="SUPFAM" id="SSF82671">
    <property type="entry name" value="SEA domain"/>
    <property type="match status" value="1"/>
</dbReference>
<keyword evidence="7 13" id="KW-1133">Transmembrane helix</keyword>
<dbReference type="GO" id="GO:0016020">
    <property type="term" value="C:membrane"/>
    <property type="evidence" value="ECO:0007669"/>
    <property type="project" value="UniProtKB-SubCell"/>
</dbReference>
<evidence type="ECO:0000256" key="12">
    <source>
        <dbReference type="SAM" id="MobiDB-lite"/>
    </source>
</evidence>
<dbReference type="InterPro" id="IPR000082">
    <property type="entry name" value="SEA_dom"/>
</dbReference>
<evidence type="ECO:0000256" key="3">
    <source>
        <dbReference type="ARBA" id="ARBA00022692"/>
    </source>
</evidence>
<dbReference type="PROSITE" id="PS00135">
    <property type="entry name" value="TRYPSIN_SER"/>
    <property type="match status" value="2"/>
</dbReference>
<evidence type="ECO:0000313" key="16">
    <source>
        <dbReference type="EMBL" id="KAK9519330.1"/>
    </source>
</evidence>
<dbReference type="PANTHER" id="PTHR24252">
    <property type="entry name" value="ACROSIN-RELATED"/>
    <property type="match status" value="1"/>
</dbReference>
<feature type="domain" description="Peptidase S1" evidence="15">
    <location>
        <begin position="569"/>
        <end position="799"/>
    </location>
</feature>
<dbReference type="Proteomes" id="UP001488805">
    <property type="component" value="Unassembled WGS sequence"/>
</dbReference>
<evidence type="ECO:0000256" key="11">
    <source>
        <dbReference type="RuleBase" id="RU363034"/>
    </source>
</evidence>
<keyword evidence="5 11" id="KW-0720">Serine protease</keyword>
<dbReference type="Gene3D" id="2.40.10.10">
    <property type="entry name" value="Trypsin-like serine proteases"/>
    <property type="match status" value="3"/>
</dbReference>
<accession>A0AAW1EC09</accession>
<feature type="disulfide bond" evidence="10">
    <location>
        <begin position="193"/>
        <end position="205"/>
    </location>
</feature>
<dbReference type="InterPro" id="IPR002172">
    <property type="entry name" value="LDrepeatLR_classA_rpt"/>
</dbReference>
<feature type="domain" description="SEA" evidence="14">
    <location>
        <begin position="57"/>
        <end position="168"/>
    </location>
</feature>
<dbReference type="Pfam" id="PF01390">
    <property type="entry name" value="SEA"/>
    <property type="match status" value="1"/>
</dbReference>
<evidence type="ECO:0000256" key="7">
    <source>
        <dbReference type="ARBA" id="ARBA00022989"/>
    </source>
</evidence>
<dbReference type="PROSITE" id="PS50024">
    <property type="entry name" value="SEA"/>
    <property type="match status" value="1"/>
</dbReference>
<dbReference type="InterPro" id="IPR036364">
    <property type="entry name" value="SEA_dom_sf"/>
</dbReference>
<feature type="disulfide bond" evidence="10">
    <location>
        <begin position="213"/>
        <end position="228"/>
    </location>
</feature>
<feature type="disulfide bond" evidence="10">
    <location>
        <begin position="541"/>
        <end position="556"/>
    </location>
</feature>
<comment type="caution">
    <text evidence="16">The sequence shown here is derived from an EMBL/GenBank/DDBJ whole genome shotgun (WGS) entry which is preliminary data.</text>
</comment>
<sequence>MEVKKDGGGGPWSSSGDSSASSNPACSCRRTLIAFLIFFLLIIGVFVGLLIAYLVQEQHDFMETVELKGLKYDPVLQDENSGFSIVLTSVLKSKIKNIFTASSISHHYIDCSVVAYGNINSDVMATFRLVFRVSKVQQYSDNFVQDLLRGGLGSVMHGKPLEVPEFGEINAIVLLGASGKSFYSIGDEMIARCPDNTFTCDDGECVTKLNPECDFVPDCADESDEARCACGTRPAMGSRIVGGEDARKGELPWQVSLRLYGRHTCGASIVNDRWLVSAAHCFAWNKDPKDWTALVGARLVSGDESDSTTINIKSLVVSPDYNSLTTDSDVTVLELDTPLTFSSYIQPVCLPSSSYVFSPGQICVVSGWGALHQYNPKVPPTLQKAVVKIIDSKVCNKSSVYRGAVSHNMMCAGFLQGKVDSCQGDSGGPLVCQGAPGRFFLAGVVSWGVGCAQINKPGVYSRITRLRNWILSHTNPSLVHDYYQHVPTVPVTVPGESFYNPPVPRTIAMDVSSAPTLTALNCSGHFQCSAASCISKVNPECDSVPDCPNQADERNCDCGMRPAMGSHRIVGGVTSRRGEWPWIGSLQFQRLHRCGATLIHSKWLLTAAHCFKSDPSPTNWAVSLGSVLRSGVGALVIPIQRVIIHPAFNGTNMHHDVALLELAVPAPMSYTIQSVCLPSPVHRFLQKTECYITGWGSMREGGSLTNLLQKAAVNIIDQADCQQSYGNVLTPNMMCAGSIEGGRDTCLGDSGGPLTCREPSGQWFTAGVTSWGHGCGRIGFPGVYTRITSVRRWISTYLPF</sequence>
<evidence type="ECO:0000256" key="2">
    <source>
        <dbReference type="ARBA" id="ARBA00022670"/>
    </source>
</evidence>
<dbReference type="PANTHER" id="PTHR24252:SF26">
    <property type="entry name" value="TRANSMEMBRANE SERINE PROTEASE 9"/>
    <property type="match status" value="1"/>
</dbReference>
<evidence type="ECO:0000256" key="9">
    <source>
        <dbReference type="ARBA" id="ARBA00023157"/>
    </source>
</evidence>
<evidence type="ECO:0000259" key="14">
    <source>
        <dbReference type="PROSITE" id="PS50024"/>
    </source>
</evidence>
<evidence type="ECO:0000313" key="17">
    <source>
        <dbReference type="Proteomes" id="UP001488805"/>
    </source>
</evidence>
<dbReference type="AlphaFoldDB" id="A0AAW1EC09"/>
<keyword evidence="4 11" id="KW-0378">Hydrolase</keyword>
<comment type="caution">
    <text evidence="10">Lacks conserved residue(s) required for the propagation of feature annotation.</text>
</comment>
<dbReference type="SMART" id="SM00020">
    <property type="entry name" value="Tryp_SPc"/>
    <property type="match status" value="2"/>
</dbReference>
<dbReference type="InterPro" id="IPR001254">
    <property type="entry name" value="Trypsin_dom"/>
</dbReference>
<dbReference type="SUPFAM" id="SSF50494">
    <property type="entry name" value="Trypsin-like serine proteases"/>
    <property type="match status" value="2"/>
</dbReference>
<dbReference type="Gene3D" id="4.10.400.10">
    <property type="entry name" value="Low-density Lipoprotein Receptor"/>
    <property type="match status" value="2"/>
</dbReference>
<dbReference type="InterPro" id="IPR043504">
    <property type="entry name" value="Peptidase_S1_PA_chymotrypsin"/>
</dbReference>
<feature type="domain" description="Peptidase S1" evidence="15">
    <location>
        <begin position="240"/>
        <end position="475"/>
    </location>
</feature>
<dbReference type="SUPFAM" id="SSF57424">
    <property type="entry name" value="LDL receptor-like module"/>
    <property type="match status" value="1"/>
</dbReference>
<dbReference type="FunFam" id="2.40.10.10:FF:000003">
    <property type="entry name" value="Transmembrane serine protease 3"/>
    <property type="match status" value="2"/>
</dbReference>
<evidence type="ECO:0000256" key="4">
    <source>
        <dbReference type="ARBA" id="ARBA00022801"/>
    </source>
</evidence>
<dbReference type="InterPro" id="IPR018114">
    <property type="entry name" value="TRYPSIN_HIS"/>
</dbReference>
<evidence type="ECO:0000256" key="13">
    <source>
        <dbReference type="SAM" id="Phobius"/>
    </source>
</evidence>
<gene>
    <name evidence="16" type="ORF">VZT92_022067</name>
</gene>
<dbReference type="Pfam" id="PF00089">
    <property type="entry name" value="Trypsin"/>
    <property type="match status" value="2"/>
</dbReference>
<dbReference type="SMART" id="SM00192">
    <property type="entry name" value="LDLa"/>
    <property type="match status" value="2"/>
</dbReference>
<evidence type="ECO:0000259" key="15">
    <source>
        <dbReference type="PROSITE" id="PS50240"/>
    </source>
</evidence>
<dbReference type="InterPro" id="IPR009003">
    <property type="entry name" value="Peptidase_S1_PA"/>
</dbReference>
<dbReference type="InterPro" id="IPR001314">
    <property type="entry name" value="Peptidase_S1A"/>
</dbReference>
<feature type="transmembrane region" description="Helical" evidence="13">
    <location>
        <begin position="32"/>
        <end position="55"/>
    </location>
</feature>